<name>A0A4V2VNC8_ROSSA</name>
<comment type="caution">
    <text evidence="3">The sequence shown here is derived from an EMBL/GenBank/DDBJ whole genome shotgun (WGS) entry which is preliminary data.</text>
</comment>
<keyword evidence="4" id="KW-1185">Reference proteome</keyword>
<organism evidence="3 4">
    <name type="scientific">Roseateles saccharophilus</name>
    <name type="common">Pseudomonas saccharophila</name>
    <dbReference type="NCBI Taxonomy" id="304"/>
    <lineage>
        <taxon>Bacteria</taxon>
        <taxon>Pseudomonadati</taxon>
        <taxon>Pseudomonadota</taxon>
        <taxon>Betaproteobacteria</taxon>
        <taxon>Burkholderiales</taxon>
        <taxon>Sphaerotilaceae</taxon>
        <taxon>Roseateles</taxon>
    </lineage>
</organism>
<reference evidence="3 4" key="1">
    <citation type="submission" date="2019-03" db="EMBL/GenBank/DDBJ databases">
        <title>Genomic Encyclopedia of Type Strains, Phase IV (KMG-IV): sequencing the most valuable type-strain genomes for metagenomic binning, comparative biology and taxonomic classification.</title>
        <authorList>
            <person name="Goeker M."/>
        </authorList>
    </citation>
    <scope>NUCLEOTIDE SEQUENCE [LARGE SCALE GENOMIC DNA]</scope>
    <source>
        <strain evidence="3 4">DSM 654</strain>
    </source>
</reference>
<evidence type="ECO:0008006" key="5">
    <source>
        <dbReference type="Google" id="ProtNLM"/>
    </source>
</evidence>
<dbReference type="RefSeq" id="WP_132576717.1">
    <property type="nucleotide sequence ID" value="NZ_CBCSGL010000100.1"/>
</dbReference>
<dbReference type="Proteomes" id="UP000295110">
    <property type="component" value="Unassembled WGS sequence"/>
</dbReference>
<feature type="compositionally biased region" description="Low complexity" evidence="1">
    <location>
        <begin position="67"/>
        <end position="84"/>
    </location>
</feature>
<evidence type="ECO:0000313" key="4">
    <source>
        <dbReference type="Proteomes" id="UP000295110"/>
    </source>
</evidence>
<evidence type="ECO:0000313" key="3">
    <source>
        <dbReference type="EMBL" id="TCU82617.1"/>
    </source>
</evidence>
<dbReference type="AlphaFoldDB" id="A0A4V2VNC8"/>
<evidence type="ECO:0000256" key="1">
    <source>
        <dbReference type="SAM" id="MobiDB-lite"/>
    </source>
</evidence>
<accession>A0A4V2VNC8</accession>
<dbReference type="EMBL" id="SMBU01000063">
    <property type="protein sequence ID" value="TCU82617.1"/>
    <property type="molecule type" value="Genomic_DNA"/>
</dbReference>
<feature type="region of interest" description="Disordered" evidence="1">
    <location>
        <begin position="65"/>
        <end position="84"/>
    </location>
</feature>
<proteinExistence type="predicted"/>
<feature type="chain" id="PRO_5020867674" description="PsiF repeat-containing protein" evidence="2">
    <location>
        <begin position="25"/>
        <end position="84"/>
    </location>
</feature>
<feature type="signal peptide" evidence="2">
    <location>
        <begin position="1"/>
        <end position="24"/>
    </location>
</feature>
<keyword evidence="2" id="KW-0732">Signal</keyword>
<sequence>MNSKNLFRVALVCAALAGSSIAFAADAKHAGTPQNHHCKQSDGNMDMAKTKKACLADKGTWVKDAQPAAAASAPAPAASAAPKK</sequence>
<evidence type="ECO:0000256" key="2">
    <source>
        <dbReference type="SAM" id="SignalP"/>
    </source>
</evidence>
<gene>
    <name evidence="3" type="ORF">EV671_10635</name>
</gene>
<protein>
    <recommendedName>
        <fullName evidence="5">PsiF repeat-containing protein</fullName>
    </recommendedName>
</protein>